<protein>
    <submittedName>
        <fullName evidence="3">Uncharacterized protein</fullName>
    </submittedName>
</protein>
<evidence type="ECO:0000256" key="2">
    <source>
        <dbReference type="SAM" id="Phobius"/>
    </source>
</evidence>
<evidence type="ECO:0000256" key="1">
    <source>
        <dbReference type="SAM" id="MobiDB-lite"/>
    </source>
</evidence>
<keyword evidence="2" id="KW-0472">Membrane</keyword>
<evidence type="ECO:0000313" key="4">
    <source>
        <dbReference type="Proteomes" id="UP000298138"/>
    </source>
</evidence>
<evidence type="ECO:0000313" key="3">
    <source>
        <dbReference type="EMBL" id="TGZ78772.1"/>
    </source>
</evidence>
<keyword evidence="4" id="KW-1185">Reference proteome</keyword>
<organism evidence="3 4">
    <name type="scientific">Ascodesmis nigricans</name>
    <dbReference type="NCBI Taxonomy" id="341454"/>
    <lineage>
        <taxon>Eukaryota</taxon>
        <taxon>Fungi</taxon>
        <taxon>Dikarya</taxon>
        <taxon>Ascomycota</taxon>
        <taxon>Pezizomycotina</taxon>
        <taxon>Pezizomycetes</taxon>
        <taxon>Pezizales</taxon>
        <taxon>Ascodesmidaceae</taxon>
        <taxon>Ascodesmis</taxon>
    </lineage>
</organism>
<dbReference type="Proteomes" id="UP000298138">
    <property type="component" value="Unassembled WGS sequence"/>
</dbReference>
<name>A0A4S2MNR6_9PEZI</name>
<accession>A0A4S2MNR6</accession>
<dbReference type="EMBL" id="ML220138">
    <property type="protein sequence ID" value="TGZ78772.1"/>
    <property type="molecule type" value="Genomic_DNA"/>
</dbReference>
<proteinExistence type="predicted"/>
<feature type="region of interest" description="Disordered" evidence="1">
    <location>
        <begin position="1"/>
        <end position="33"/>
    </location>
</feature>
<dbReference type="InParanoid" id="A0A4S2MNR6"/>
<gene>
    <name evidence="3" type="ORF">EX30DRAFT_350816</name>
</gene>
<keyword evidence="2" id="KW-1133">Transmembrane helix</keyword>
<sequence length="573" mass="62530">MLHPPSSSPPLLLLHLPDTPPPRAPTTLREPLPALMPSPHLLRLLRPPKMRQHRDCFRDGLEAQDVRWVEIRDEVRDEGEGESERVGVVLVLAFFIGGGAQDDDDDGDAVFSSSPAQNSTPIPVDMVRTNVGTLAVERIGTLWLELVRCGCVRRSCSRRSAVLWIASRRARVRVQGASWERRWAEGGEWGECVECGECVEWCGGAGGERVAAMIEEGRRRVVAVVVRRRWGGKSIQITSCSQYSPLQPPTNNAKRHPHALRPATSPAFQPRHYTSRPHHVVTLSPAPPYQLAPAQLFPSGIKNRDTVNGGEGLGSGGARGHGISGHARFGGYEVVMWTGMGLRRRRMGLARYSSKLSCLNPEPEPEPELKLEPEVKGTCTRYTKHFLHLPWPHTPHTVAAGAPVERQVWQAVNGRLISCIAFHVGGDDGGILCSCRVPNPGWYSWSRGGGSDSDSFQVLVQGRPGSSAAGWVFEALEYGDVLGVGFDPESAVTVVAEVGLGFQVTAAVSVSELVISEAGGIIFIFIFVIFVVVVELRRGRWSWADVFESSLSILLSLSLSLFPVSGSSNQIRL</sequence>
<dbReference type="AlphaFoldDB" id="A0A4S2MNR6"/>
<reference evidence="3 4" key="1">
    <citation type="submission" date="2019-04" db="EMBL/GenBank/DDBJ databases">
        <title>Comparative genomics and transcriptomics to analyze fruiting body development in filamentous ascomycetes.</title>
        <authorList>
            <consortium name="DOE Joint Genome Institute"/>
            <person name="Lutkenhaus R."/>
            <person name="Traeger S."/>
            <person name="Breuer J."/>
            <person name="Kuo A."/>
            <person name="Lipzen A."/>
            <person name="Pangilinan J."/>
            <person name="Dilworth D."/>
            <person name="Sandor L."/>
            <person name="Poggeler S."/>
            <person name="Barry K."/>
            <person name="Grigoriev I.V."/>
            <person name="Nowrousian M."/>
        </authorList>
    </citation>
    <scope>NUCLEOTIDE SEQUENCE [LARGE SCALE GENOMIC DNA]</scope>
    <source>
        <strain evidence="3 4">CBS 389.68</strain>
    </source>
</reference>
<feature type="compositionally biased region" description="Low complexity" evidence="1">
    <location>
        <begin position="1"/>
        <end position="17"/>
    </location>
</feature>
<keyword evidence="2" id="KW-0812">Transmembrane</keyword>
<feature type="transmembrane region" description="Helical" evidence="2">
    <location>
        <begin position="513"/>
        <end position="534"/>
    </location>
</feature>